<evidence type="ECO:0000313" key="2">
    <source>
        <dbReference type="Proteomes" id="UP001214530"/>
    </source>
</evidence>
<sequence>MIQYQSISANNLFKKCLLLPSLMLLGVLMMNMSVFGQAEYQPYSYQFHQKLNRVLYSTKTREHTSLKPFLMDSLLKFTTDSILNFGSETRASGWGYRKLFNEHLIDIKSKNSTFYTDLLPDLSIGRDLSGSKTTSLTSVGLQIGGTVGDQFFYAVSGYVNRGVFPNYLDTYINQVGIIPGEAAAHGEGAYNWSFIRAVVSYTPLKYLNISAGRDKMFIGDGYRSMLLSDAASPYPFFKLTGNLGNVTYMAMWTYMNDPASTSPYHINRKKFGVFHYLDWNVSNRLFLGFFDNLIGFYTDDNGQKRPFDFNYINPIIFTKPVNNSSDNPDKSLLGFTGKYKVSDGITAYGQFALNEFVARNFFSGNGASVNKFGWQLGLRGADLFKIKRLNYLLETNGAKPFTYSARSAIENYSVNGEPLAHPWGANFREVVGLLNYSFKRFDFGGEIDLGKYGLDVNGLNYGKDIFKLYTSPAKEYGNYIGQGLLTHLVYFQGKAAFLLNPKYNLRIELNGTFRSEKNDLFTDRSTVFSLGLRSSFRNIYTDLSSYKVH</sequence>
<dbReference type="Proteomes" id="UP001214530">
    <property type="component" value="Chromosome"/>
</dbReference>
<evidence type="ECO:0000313" key="1">
    <source>
        <dbReference type="EMBL" id="WEK18974.1"/>
    </source>
</evidence>
<protein>
    <submittedName>
        <fullName evidence="1">Gliding motility protein RemB</fullName>
    </submittedName>
</protein>
<name>A0AAJ5W8F9_9SPHI</name>
<dbReference type="EMBL" id="CP119313">
    <property type="protein sequence ID" value="WEK18974.1"/>
    <property type="molecule type" value="Genomic_DNA"/>
</dbReference>
<dbReference type="AlphaFoldDB" id="A0AAJ5W8F9"/>
<gene>
    <name evidence="1" type="ORF">P0Y49_19555</name>
</gene>
<proteinExistence type="predicted"/>
<accession>A0AAJ5W8F9</accession>
<organism evidence="1 2">
    <name type="scientific">Candidatus Pedobacter colombiensis</name>
    <dbReference type="NCBI Taxonomy" id="3121371"/>
    <lineage>
        <taxon>Bacteria</taxon>
        <taxon>Pseudomonadati</taxon>
        <taxon>Bacteroidota</taxon>
        <taxon>Sphingobacteriia</taxon>
        <taxon>Sphingobacteriales</taxon>
        <taxon>Sphingobacteriaceae</taxon>
        <taxon>Pedobacter</taxon>
    </lineage>
</organism>
<reference evidence="1" key="1">
    <citation type="submission" date="2023-03" db="EMBL/GenBank/DDBJ databases">
        <title>Andean soil-derived lignocellulolytic bacterial consortium as a source of novel taxa and putative plastic-active enzymes.</title>
        <authorList>
            <person name="Diaz-Garcia L."/>
            <person name="Chuvochina M."/>
            <person name="Feuerriegel G."/>
            <person name="Bunk B."/>
            <person name="Sproer C."/>
            <person name="Streit W.R."/>
            <person name="Rodriguez L.M."/>
            <person name="Overmann J."/>
            <person name="Jimenez D.J."/>
        </authorList>
    </citation>
    <scope>NUCLEOTIDE SEQUENCE</scope>
    <source>
        <strain evidence="1">MAG 3858</strain>
    </source>
</reference>